<dbReference type="EMBL" id="KF280386">
    <property type="protein sequence ID" value="AGS09382.1"/>
    <property type="molecule type" value="Genomic_DNA"/>
</dbReference>
<feature type="compositionally biased region" description="Low complexity" evidence="1">
    <location>
        <begin position="277"/>
        <end position="301"/>
    </location>
</feature>
<feature type="region of interest" description="Disordered" evidence="1">
    <location>
        <begin position="377"/>
        <end position="419"/>
    </location>
</feature>
<evidence type="ECO:0000256" key="1">
    <source>
        <dbReference type="SAM" id="MobiDB-lite"/>
    </source>
</evidence>
<evidence type="ECO:0000313" key="2">
    <source>
        <dbReference type="EMBL" id="AGS09382.1"/>
    </source>
</evidence>
<name>S5RFA3_9AGAM</name>
<reference evidence="2" key="1">
    <citation type="journal article" date="2013" name="Mol. Biol. Evol.">
        <title>Extensive trans-specific polymorphism at the mating type locus of the root decay fungus heterobasidion.</title>
        <authorList>
            <person name="van Diepen L.T."/>
            <person name="Olson A."/>
            <person name="Ihrmark K."/>
            <person name="Stenlid J."/>
            <person name="James T.Y."/>
        </authorList>
    </citation>
    <scope>NUCLEOTIDE SEQUENCE</scope>
    <source>
        <strain evidence="2">FB18</strain>
    </source>
</reference>
<reference evidence="2" key="2">
    <citation type="submission" date="2013-06" db="EMBL/GenBank/DDBJ databases">
        <authorList>
            <person name="van Diepen L.T.A."/>
            <person name="Olson A."/>
            <person name="Ihrmark K."/>
            <person name="Stenlid J."/>
            <person name="James T.Y."/>
        </authorList>
    </citation>
    <scope>NUCLEOTIDE SEQUENCE</scope>
    <source>
        <strain evidence="2">FB18</strain>
    </source>
</reference>
<protein>
    <submittedName>
        <fullName evidence="2">B2 mating type protein</fullName>
    </submittedName>
</protein>
<accession>S5RFA3</accession>
<feature type="compositionally biased region" description="Low complexity" evidence="1">
    <location>
        <begin position="500"/>
        <end position="516"/>
    </location>
</feature>
<feature type="region of interest" description="Disordered" evidence="1">
    <location>
        <begin position="258"/>
        <end position="339"/>
    </location>
</feature>
<dbReference type="AlphaFoldDB" id="S5RFA3"/>
<organism evidence="2">
    <name type="scientific">Heterobasidion abietinum</name>
    <dbReference type="NCBI Taxonomy" id="207833"/>
    <lineage>
        <taxon>Eukaryota</taxon>
        <taxon>Fungi</taxon>
        <taxon>Dikarya</taxon>
        <taxon>Basidiomycota</taxon>
        <taxon>Agaricomycotina</taxon>
        <taxon>Agaricomycetes</taxon>
        <taxon>Russulales</taxon>
        <taxon>Bondarzewiaceae</taxon>
        <taxon>Heterobasidion</taxon>
        <taxon>Heterobasidion annosum species complex</taxon>
    </lineage>
</organism>
<sequence>MYRPSEAVSSGNALQRILDASHVITLATQSHVAPRLNLSSTLHTMPAPKYSFPLPQPLTSELISLGLRDAIAHNLSQAYSQAVMSLKDTYEAELRHTDSVCFAIILSRGSLIPKFQLRMRALYYSNFSAKAKLWADQGMLNIRQRLMEAALKPGLRMTSSEVHREDNDSIHTADVGEFDRRKPVLDLQPLFQQPSKADATLFHSEIPSYAFPVTYPCAMHDQDSCLQILSRGLRQAIRHASQPADITGLLEALNKWSASESPESNDKKKNLVLPSHLTPRSLPPKRSSSSSSSSSSRSLTSPSPPMAIDRPSVPSSLPTPPHSPKSSATSSLQTKKPVLKISHRRIAALPQRTENSGDGRSPATQTSFLSSEAISFNTSSSISPPVANSGRPIPVVTRSSTQTASTSTSRNRKFAALPTRRVRMSALSSLPVPPTPSSASLEPLSMANVSSLSQSSSPSTRSRSVISRTPSLVSLSSSDSESASSDELNTPPSSPSPFITKFPSSVSPSSKFFTSKNKPGLSSSGVFQIFQAPLPKLEVTSPAPPAPSFSFSPVIKREEEPFSFTISR</sequence>
<feature type="compositionally biased region" description="Low complexity" evidence="1">
    <location>
        <begin position="450"/>
        <end position="488"/>
    </location>
</feature>
<proteinExistence type="predicted"/>
<feature type="compositionally biased region" description="Polar residues" evidence="1">
    <location>
        <begin position="324"/>
        <end position="334"/>
    </location>
</feature>
<feature type="compositionally biased region" description="Low complexity" evidence="1">
    <location>
        <begin position="397"/>
        <end position="409"/>
    </location>
</feature>
<feature type="region of interest" description="Disordered" evidence="1">
    <location>
        <begin position="450"/>
        <end position="521"/>
    </location>
</feature>